<dbReference type="STRING" id="698757.Pogu_1519"/>
<dbReference type="eggNOG" id="arCOG11631">
    <property type="taxonomic scope" value="Archaea"/>
</dbReference>
<dbReference type="EMBL" id="CP003316">
    <property type="protein sequence ID" value="AFA39546.1"/>
    <property type="molecule type" value="Genomic_DNA"/>
</dbReference>
<keyword evidence="1" id="KW-1133">Transmembrane helix</keyword>
<evidence type="ECO:0000313" key="2">
    <source>
        <dbReference type="EMBL" id="AFA39546.1"/>
    </source>
</evidence>
<evidence type="ECO:0000256" key="1">
    <source>
        <dbReference type="SAM" id="Phobius"/>
    </source>
</evidence>
<gene>
    <name evidence="2" type="ordered locus">Pogu_1519</name>
</gene>
<accession>H6QC74</accession>
<reference evidence="2 3" key="1">
    <citation type="journal article" date="2012" name="Stand. Genomic Sci.">
        <title>Complete genome sequence of Pyrobaculum oguniense.</title>
        <authorList>
            <person name="Bernick D.L."/>
            <person name="Karplus K."/>
            <person name="Lui L.M."/>
            <person name="Coker J.K."/>
            <person name="Murphy J.N."/>
            <person name="Chan P.P."/>
            <person name="Cozen A.E."/>
            <person name="Lowe T.M."/>
        </authorList>
    </citation>
    <scope>NUCLEOTIDE SEQUENCE [LARGE SCALE GENOMIC DNA]</scope>
    <source>
        <strain evidence="2 3">TE7</strain>
    </source>
</reference>
<dbReference type="AlphaFoldDB" id="H6QC74"/>
<keyword evidence="1" id="KW-0472">Membrane</keyword>
<sequence length="183" mass="21087">MAPPAASLYRLFIPEIVPFLGVFSLCTARYFFYAPQLLAATPLSAYGFAVAWIVSPLLGYPRWLALAHFAAPYLSLVLGPLSWWFLLLWLLYLMFYIFVLPLLVVRPARIFYKPFVVALVFTTPLAAVPYTVGLLVPQSFLMHLGIPPEYARLSWVRYIHDVVLLRVAYYYVERYMRSHADEE</sequence>
<feature type="transmembrane region" description="Helical" evidence="1">
    <location>
        <begin position="12"/>
        <end position="31"/>
    </location>
</feature>
<dbReference type="Proteomes" id="UP000009062">
    <property type="component" value="Chromosome"/>
</dbReference>
<dbReference type="HOGENOM" id="CLU_1544252_0_0_2"/>
<proteinExistence type="predicted"/>
<keyword evidence="1" id="KW-0812">Transmembrane</keyword>
<dbReference type="KEGG" id="pog:Pogu_1519"/>
<protein>
    <recommendedName>
        <fullName evidence="4">Transmembrane protein</fullName>
    </recommendedName>
</protein>
<feature type="transmembrane region" description="Helical" evidence="1">
    <location>
        <begin position="115"/>
        <end position="135"/>
    </location>
</feature>
<evidence type="ECO:0000313" key="3">
    <source>
        <dbReference type="Proteomes" id="UP000009062"/>
    </source>
</evidence>
<feature type="transmembrane region" description="Helical" evidence="1">
    <location>
        <begin position="43"/>
        <end position="63"/>
    </location>
</feature>
<evidence type="ECO:0008006" key="4">
    <source>
        <dbReference type="Google" id="ProtNLM"/>
    </source>
</evidence>
<keyword evidence="3" id="KW-1185">Reference proteome</keyword>
<organism evidence="2 3">
    <name type="scientific">Pyrobaculum oguniense (strain DSM 13380 / JCM 10595 / TE7)</name>
    <dbReference type="NCBI Taxonomy" id="698757"/>
    <lineage>
        <taxon>Archaea</taxon>
        <taxon>Thermoproteota</taxon>
        <taxon>Thermoprotei</taxon>
        <taxon>Thermoproteales</taxon>
        <taxon>Thermoproteaceae</taxon>
        <taxon>Pyrobaculum</taxon>
    </lineage>
</organism>
<name>H6QC74_PYROT</name>
<feature type="transmembrane region" description="Helical" evidence="1">
    <location>
        <begin position="83"/>
        <end position="103"/>
    </location>
</feature>